<evidence type="ECO:0000256" key="2">
    <source>
        <dbReference type="ARBA" id="ARBA00008305"/>
    </source>
</evidence>
<evidence type="ECO:0000256" key="6">
    <source>
        <dbReference type="ARBA" id="ARBA00022741"/>
    </source>
</evidence>
<dbReference type="GO" id="GO:0032958">
    <property type="term" value="P:inositol phosphate biosynthetic process"/>
    <property type="evidence" value="ECO:0007669"/>
    <property type="project" value="TreeGrafter"/>
</dbReference>
<keyword evidence="6 9" id="KW-0547">Nucleotide-binding</keyword>
<reference evidence="11" key="1">
    <citation type="journal article" date="2017" name="Nat. Microbiol.">
        <title>Global analysis of biosynthetic gene clusters reveals vast potential of secondary metabolite production in Penicillium species.</title>
        <authorList>
            <person name="Nielsen J.C."/>
            <person name="Grijseels S."/>
            <person name="Prigent S."/>
            <person name="Ji B."/>
            <person name="Dainat J."/>
            <person name="Nielsen K.F."/>
            <person name="Frisvad J.C."/>
            <person name="Workman M."/>
            <person name="Nielsen J."/>
        </authorList>
    </citation>
    <scope>NUCLEOTIDE SEQUENCE [LARGE SCALE GENOMIC DNA]</scope>
    <source>
        <strain evidence="11">IBT 24891</strain>
    </source>
</reference>
<comment type="function">
    <text evidence="1">Has kinase activity and phosphorylates inositol-1,3,4,5,6-pentakisphosphate (Ins(1,3,4,5,6)P5) to produce 1,2,3,4,5,6-hexakisphosphate (InsP6), also known as phytate.</text>
</comment>
<dbReference type="Pfam" id="PF06090">
    <property type="entry name" value="Ins_P5_2-kin"/>
    <property type="match status" value="2"/>
</dbReference>
<comment type="caution">
    <text evidence="10">The sequence shown here is derived from an EMBL/GenBank/DDBJ whole genome shotgun (WGS) entry which is preliminary data.</text>
</comment>
<dbReference type="Proteomes" id="UP000191285">
    <property type="component" value="Unassembled WGS sequence"/>
</dbReference>
<proteinExistence type="inferred from homology"/>
<accession>A0A1V6TK41</accession>
<evidence type="ECO:0000313" key="10">
    <source>
        <dbReference type="EMBL" id="OQE26219.1"/>
    </source>
</evidence>
<dbReference type="GO" id="GO:0005634">
    <property type="term" value="C:nucleus"/>
    <property type="evidence" value="ECO:0007669"/>
    <property type="project" value="TreeGrafter"/>
</dbReference>
<dbReference type="InterPro" id="IPR009286">
    <property type="entry name" value="Ins_P5_2-kin"/>
</dbReference>
<evidence type="ECO:0000256" key="1">
    <source>
        <dbReference type="ARBA" id="ARBA00003979"/>
    </source>
</evidence>
<evidence type="ECO:0000256" key="7">
    <source>
        <dbReference type="ARBA" id="ARBA00022777"/>
    </source>
</evidence>
<evidence type="ECO:0000256" key="8">
    <source>
        <dbReference type="ARBA" id="ARBA00022840"/>
    </source>
</evidence>
<comment type="similarity">
    <text evidence="2">Belongs to the IPK1 type 1 family.</text>
</comment>
<comment type="domain">
    <text evidence="9">The EXKPK motif is conserved in inositol-pentakisphosphate 2-kinases of both family 1 and 2.</text>
</comment>
<evidence type="ECO:0000313" key="11">
    <source>
        <dbReference type="Proteomes" id="UP000191285"/>
    </source>
</evidence>
<keyword evidence="11" id="KW-1185">Reference proteome</keyword>
<keyword evidence="5 9" id="KW-0808">Transferase</keyword>
<dbReference type="AlphaFoldDB" id="A0A1V6TK41"/>
<dbReference type="EC" id="2.7.1.158" evidence="3 9"/>
<evidence type="ECO:0000256" key="9">
    <source>
        <dbReference type="RuleBase" id="RU364126"/>
    </source>
</evidence>
<keyword evidence="7 9" id="KW-0418">Kinase</keyword>
<organism evidence="10 11">
    <name type="scientific">Penicillium steckii</name>
    <dbReference type="NCBI Taxonomy" id="303698"/>
    <lineage>
        <taxon>Eukaryota</taxon>
        <taxon>Fungi</taxon>
        <taxon>Dikarya</taxon>
        <taxon>Ascomycota</taxon>
        <taxon>Pezizomycotina</taxon>
        <taxon>Eurotiomycetes</taxon>
        <taxon>Eurotiomycetidae</taxon>
        <taxon>Eurotiales</taxon>
        <taxon>Aspergillaceae</taxon>
        <taxon>Penicillium</taxon>
    </lineage>
</organism>
<name>A0A1V6TK41_9EURO</name>
<dbReference type="PANTHER" id="PTHR14456">
    <property type="entry name" value="INOSITOL POLYPHOSPHATE KINASE 1"/>
    <property type="match status" value="1"/>
</dbReference>
<dbReference type="EMBL" id="MLKD01000005">
    <property type="protein sequence ID" value="OQE26219.1"/>
    <property type="molecule type" value="Genomic_DNA"/>
</dbReference>
<evidence type="ECO:0000256" key="5">
    <source>
        <dbReference type="ARBA" id="ARBA00022679"/>
    </source>
</evidence>
<evidence type="ECO:0000256" key="4">
    <source>
        <dbReference type="ARBA" id="ARBA00014846"/>
    </source>
</evidence>
<sequence>MTKPSLLELPPGVQLVYLAEGGANVIYRFVPSTSNLAVNNDIKHSLSSSSSTQNQNLNDYEIPATFKGKLLRLRKETASDVSYKEIIHNFNAKIRPLFHPHELIDQILIRLPDNLLPQCNEQLRISERNGSRSTKRHGGYLCLSESFGLFITDMTIFNEPGATLAELKPKWLLQSPSAPVSSKRCRTCALREMKNDQSRRMGMKEQRSFCPLDLVSERFENVLRATAFIKGCDDRARLARILFRNSTLRNLQSRQKSCREVGLLGPSSLSRETSLDMTLRDCTMFIKIPRDETSPVEIRLGDLDLKTGAGGKAQYWRDLEHQLIDGGWYTGSNKCQEPSECALARSREIGSKNGC</sequence>
<dbReference type="STRING" id="303698.A0A1V6TK41"/>
<dbReference type="PANTHER" id="PTHR14456:SF2">
    <property type="entry name" value="INOSITOL-PENTAKISPHOSPHATE 2-KINASE"/>
    <property type="match status" value="1"/>
</dbReference>
<dbReference type="GO" id="GO:0035299">
    <property type="term" value="F:inositol-1,3,4,5,6-pentakisphosphate 2-kinase activity"/>
    <property type="evidence" value="ECO:0007669"/>
    <property type="project" value="UniProtKB-EC"/>
</dbReference>
<protein>
    <recommendedName>
        <fullName evidence="4 9">Inositol-pentakisphosphate 2-kinase</fullName>
        <ecNumber evidence="3 9">2.7.1.158</ecNumber>
    </recommendedName>
</protein>
<dbReference type="GO" id="GO:0005524">
    <property type="term" value="F:ATP binding"/>
    <property type="evidence" value="ECO:0007669"/>
    <property type="project" value="UniProtKB-KW"/>
</dbReference>
<comment type="function">
    <text evidence="9">Phosphorylates Ins(1,3,4,5,6)P5 at position 2 to form Ins(1,2,3,4,5,6)P6 (InsP6 or phytate).</text>
</comment>
<dbReference type="OrthoDB" id="272370at2759"/>
<gene>
    <name evidence="10" type="ORF">PENSTE_c005G00238</name>
</gene>
<evidence type="ECO:0000256" key="3">
    <source>
        <dbReference type="ARBA" id="ARBA00012023"/>
    </source>
</evidence>
<keyword evidence="8 9" id="KW-0067">ATP-binding</keyword>
<comment type="catalytic activity">
    <reaction evidence="9">
        <text>1D-myo-inositol 1,3,4,5,6-pentakisphosphate + ATP = 1D-myo-inositol hexakisphosphate + ADP + H(+)</text>
        <dbReference type="Rhea" id="RHEA:20313"/>
        <dbReference type="ChEBI" id="CHEBI:15378"/>
        <dbReference type="ChEBI" id="CHEBI:30616"/>
        <dbReference type="ChEBI" id="CHEBI:57733"/>
        <dbReference type="ChEBI" id="CHEBI:58130"/>
        <dbReference type="ChEBI" id="CHEBI:456216"/>
        <dbReference type="EC" id="2.7.1.158"/>
    </reaction>
</comment>